<dbReference type="Pfam" id="PF25183">
    <property type="entry name" value="OMP_b-brl_4"/>
    <property type="match status" value="1"/>
</dbReference>
<dbReference type="InterPro" id="IPR057601">
    <property type="entry name" value="Oar-like_b-barrel"/>
</dbReference>
<dbReference type="PANTHER" id="PTHR30069:SF46">
    <property type="entry name" value="OAR PROTEIN"/>
    <property type="match status" value="1"/>
</dbReference>
<evidence type="ECO:0000313" key="10">
    <source>
        <dbReference type="Proteomes" id="UP000294616"/>
    </source>
</evidence>
<comment type="subcellular location">
    <subcellularLocation>
        <location evidence="1">Cell outer membrane</location>
        <topology evidence="1">Multi-pass membrane protein</topology>
    </subcellularLocation>
</comment>
<dbReference type="Gene3D" id="2.40.170.20">
    <property type="entry name" value="TonB-dependent receptor, beta-barrel domain"/>
    <property type="match status" value="1"/>
</dbReference>
<dbReference type="GO" id="GO:0015344">
    <property type="term" value="F:siderophore uptake transmembrane transporter activity"/>
    <property type="evidence" value="ECO:0007669"/>
    <property type="project" value="TreeGrafter"/>
</dbReference>
<evidence type="ECO:0000313" key="9">
    <source>
        <dbReference type="EMBL" id="TCK85871.1"/>
    </source>
</evidence>
<dbReference type="Proteomes" id="UP000294616">
    <property type="component" value="Unassembled WGS sequence"/>
</dbReference>
<dbReference type="GO" id="GO:0009279">
    <property type="term" value="C:cell outer membrane"/>
    <property type="evidence" value="ECO:0007669"/>
    <property type="project" value="UniProtKB-SubCell"/>
</dbReference>
<evidence type="ECO:0000256" key="3">
    <source>
        <dbReference type="ARBA" id="ARBA00022452"/>
    </source>
</evidence>
<dbReference type="EMBL" id="SMGO01000001">
    <property type="protein sequence ID" value="TCK85871.1"/>
    <property type="molecule type" value="Genomic_DNA"/>
</dbReference>
<dbReference type="InterPro" id="IPR008969">
    <property type="entry name" value="CarboxyPept-like_regulatory"/>
</dbReference>
<dbReference type="InterPro" id="IPR039426">
    <property type="entry name" value="TonB-dep_rcpt-like"/>
</dbReference>
<feature type="signal peptide" evidence="7">
    <location>
        <begin position="1"/>
        <end position="19"/>
    </location>
</feature>
<evidence type="ECO:0000256" key="2">
    <source>
        <dbReference type="ARBA" id="ARBA00022448"/>
    </source>
</evidence>
<keyword evidence="5" id="KW-0472">Membrane</keyword>
<evidence type="ECO:0000256" key="1">
    <source>
        <dbReference type="ARBA" id="ARBA00004571"/>
    </source>
</evidence>
<keyword evidence="3" id="KW-1134">Transmembrane beta strand</keyword>
<dbReference type="SUPFAM" id="SSF56935">
    <property type="entry name" value="Porins"/>
    <property type="match status" value="1"/>
</dbReference>
<comment type="caution">
    <text evidence="9">The sequence shown here is derived from an EMBL/GenBank/DDBJ whole genome shotgun (WGS) entry which is preliminary data.</text>
</comment>
<evidence type="ECO:0000256" key="7">
    <source>
        <dbReference type="SAM" id="SignalP"/>
    </source>
</evidence>
<dbReference type="AlphaFoldDB" id="A0A4V2PYG5"/>
<dbReference type="OrthoDB" id="9768147at2"/>
<reference evidence="9 10" key="1">
    <citation type="submission" date="2019-03" db="EMBL/GenBank/DDBJ databases">
        <title>Genomic Encyclopedia of Archaeal and Bacterial Type Strains, Phase II (KMG-II): from individual species to whole genera.</title>
        <authorList>
            <person name="Goeker M."/>
        </authorList>
    </citation>
    <scope>NUCLEOTIDE SEQUENCE [LARGE SCALE GENOMIC DNA]</scope>
    <source>
        <strain evidence="9 10">DSM 22554</strain>
    </source>
</reference>
<keyword evidence="7" id="KW-0732">Signal</keyword>
<organism evidence="9 10">
    <name type="scientific">Albibacterium bauzanense</name>
    <dbReference type="NCBI Taxonomy" id="653929"/>
    <lineage>
        <taxon>Bacteria</taxon>
        <taxon>Pseudomonadati</taxon>
        <taxon>Bacteroidota</taxon>
        <taxon>Sphingobacteriia</taxon>
        <taxon>Sphingobacteriales</taxon>
        <taxon>Sphingobacteriaceae</taxon>
        <taxon>Albibacterium</taxon>
    </lineage>
</organism>
<dbReference type="RefSeq" id="WP_132222427.1">
    <property type="nucleotide sequence ID" value="NZ_SMGO01000001.1"/>
</dbReference>
<evidence type="ECO:0000256" key="4">
    <source>
        <dbReference type="ARBA" id="ARBA00022692"/>
    </source>
</evidence>
<keyword evidence="4" id="KW-0812">Transmembrane</keyword>
<keyword evidence="9" id="KW-0645">Protease</keyword>
<dbReference type="GO" id="GO:0044718">
    <property type="term" value="P:siderophore transmembrane transport"/>
    <property type="evidence" value="ECO:0007669"/>
    <property type="project" value="TreeGrafter"/>
</dbReference>
<sequence length="1113" mass="122023">MKKFLLLFTLLFTAAIVNAQVTTSSLTGTVFESNGQSAIGTSIKATHVPTGSTYSTLTNESGRFTISNMRVGGPYTVEITYIGFQKETYENINLQLGQSFVLNTTLKEGDTELSAVVITGDGSKLNTNRTGASTNISTETLTTLPTINRSLLDFTRLTPQSSGNSFGGRDSRYNNLQIDGSNFNDGFGLSGNPLPGGKSQPISLDAIEEIQVNIAPFDIRQSGFTGAGINAVTRSGTNTFTGSVYGYLNNQSFQGRKVGDSELAKSEDASTKNYGFRLGGPIIKDKLFFFFNAEKVEETGANASGANLWKASQNGVADPDNNIARTSVADLDAVKNHLINTWGYNPGRYEGYANEAKQHSTKFLARIDYNINDIHKLAVRYNQVIGISNQLTNGASGPSPRTPNSAQRVSSQSIAFENANYGFENSVRSLTAELSSNFNSNLSNQFLATYSRIQDKRTSKSDIFPMVDIWDGSATGTNYMTFGYELFSLNNDVVNDNYSFVNNLTYTTGNHTITGGAAFEIQKFGNAYVRMGTSYYRYKSVEDFLTTGTPNEVAPVMFGVTYPYEGQDPYARINFGQASLYVQDRFAVNDRLDITAGLRAELPIYLNDLTPNPGINNLSLLGTDGKRKKYDSGSWPKSRIMLSPRIGFNYDVEGDRSLILRGGTGIFTGRVPFVWLTNMPSNAGVLQNTVEPTSYDQVVPWIGGISFNPDPYHWVNNPPAGAEKVFIKSPSGGNPSTFALVDDNFKMPKVWRTSLGVDYQIPNTPLIATADLLYTRDINAIYQFGANRTFTADTMSYSPGDNRDFYTSSTVAFNPAIGANNATVLTNTNKKGSSYSATFGLTMPRRTAGFTGSVFYTYSGAKEISGNPGSNASSAWINSPSINNPNDQFLYNSAYAVPHRVNANLSYRIEYLKNLATTFSVYYNGAHQGRYSYQYSADFNGDGTNADLIFLPSNTSDLKFVAITSGSGADQVVLFTPEEQVVAFDKYIANNDLEQYRGQYLKRNDFLMPWLSSFDVRIAQEIMAPVAGRKHKLEISLDVVNFGNLLNKDWGVQQTLNNAQNLLTPVTKSASAPTFKMMTVSENGEVVLPTAPFRDLTSYSSTWKMQLGLRYSF</sequence>
<evidence type="ECO:0000256" key="5">
    <source>
        <dbReference type="ARBA" id="ARBA00023136"/>
    </source>
</evidence>
<dbReference type="InterPro" id="IPR036942">
    <property type="entry name" value="Beta-barrel_TonB_sf"/>
</dbReference>
<feature type="domain" description="TonB-dependent transporter Oar-like beta-barrel" evidence="8">
    <location>
        <begin position="232"/>
        <end position="915"/>
    </location>
</feature>
<feature type="chain" id="PRO_5020993753" evidence="7">
    <location>
        <begin position="20"/>
        <end position="1113"/>
    </location>
</feature>
<proteinExistence type="predicted"/>
<evidence type="ECO:0000256" key="6">
    <source>
        <dbReference type="ARBA" id="ARBA00023237"/>
    </source>
</evidence>
<keyword evidence="10" id="KW-1185">Reference proteome</keyword>
<evidence type="ECO:0000259" key="8">
    <source>
        <dbReference type="Pfam" id="PF25183"/>
    </source>
</evidence>
<name>A0A4V2PYG5_9SPHI</name>
<keyword evidence="6" id="KW-0998">Cell outer membrane</keyword>
<dbReference type="GO" id="GO:0004180">
    <property type="term" value="F:carboxypeptidase activity"/>
    <property type="evidence" value="ECO:0007669"/>
    <property type="project" value="UniProtKB-KW"/>
</dbReference>
<gene>
    <name evidence="9" type="ORF">C8N28_1188</name>
</gene>
<dbReference type="PANTHER" id="PTHR30069">
    <property type="entry name" value="TONB-DEPENDENT OUTER MEMBRANE RECEPTOR"/>
    <property type="match status" value="1"/>
</dbReference>
<dbReference type="Gene3D" id="2.60.40.1120">
    <property type="entry name" value="Carboxypeptidase-like, regulatory domain"/>
    <property type="match status" value="1"/>
</dbReference>
<accession>A0A4V2PYG5</accession>
<protein>
    <submittedName>
        <fullName evidence="9">Carboxypeptidase family protein</fullName>
    </submittedName>
</protein>
<keyword evidence="9" id="KW-0121">Carboxypeptidase</keyword>
<keyword evidence="9" id="KW-0378">Hydrolase</keyword>
<dbReference type="SUPFAM" id="SSF49464">
    <property type="entry name" value="Carboxypeptidase regulatory domain-like"/>
    <property type="match status" value="1"/>
</dbReference>
<keyword evidence="2" id="KW-0813">Transport</keyword>
<dbReference type="Pfam" id="PF13620">
    <property type="entry name" value="CarboxypepD_reg"/>
    <property type="match status" value="1"/>
</dbReference>